<proteinExistence type="predicted"/>
<name>A0ACC4AXC3_POPAL</name>
<comment type="caution">
    <text evidence="1">The sequence shown here is derived from an EMBL/GenBank/DDBJ whole genome shotgun (WGS) entry which is preliminary data.</text>
</comment>
<evidence type="ECO:0000313" key="2">
    <source>
        <dbReference type="Proteomes" id="UP000309997"/>
    </source>
</evidence>
<reference evidence="1 2" key="1">
    <citation type="journal article" date="2024" name="Plant Biotechnol. J.">
        <title>Genome and CRISPR/Cas9 system of a widespread forest tree (Populus alba) in the world.</title>
        <authorList>
            <person name="Liu Y.J."/>
            <person name="Jiang P.F."/>
            <person name="Han X.M."/>
            <person name="Li X.Y."/>
            <person name="Wang H.M."/>
            <person name="Wang Y.J."/>
            <person name="Wang X.X."/>
            <person name="Zeng Q.Y."/>
        </authorList>
    </citation>
    <scope>NUCLEOTIDE SEQUENCE [LARGE SCALE GENOMIC DNA]</scope>
    <source>
        <strain evidence="2">cv. PAL-ZL1</strain>
    </source>
</reference>
<gene>
    <name evidence="1" type="ORF">D5086_028094</name>
</gene>
<organism evidence="1 2">
    <name type="scientific">Populus alba</name>
    <name type="common">White poplar</name>
    <dbReference type="NCBI Taxonomy" id="43335"/>
    <lineage>
        <taxon>Eukaryota</taxon>
        <taxon>Viridiplantae</taxon>
        <taxon>Streptophyta</taxon>
        <taxon>Embryophyta</taxon>
        <taxon>Tracheophyta</taxon>
        <taxon>Spermatophyta</taxon>
        <taxon>Magnoliopsida</taxon>
        <taxon>eudicotyledons</taxon>
        <taxon>Gunneridae</taxon>
        <taxon>Pentapetalae</taxon>
        <taxon>rosids</taxon>
        <taxon>fabids</taxon>
        <taxon>Malpighiales</taxon>
        <taxon>Salicaceae</taxon>
        <taxon>Saliceae</taxon>
        <taxon>Populus</taxon>
    </lineage>
</organism>
<dbReference type="Proteomes" id="UP000309997">
    <property type="component" value="Unassembled WGS sequence"/>
</dbReference>
<protein>
    <submittedName>
        <fullName evidence="1">Uncharacterized protein</fullName>
    </submittedName>
</protein>
<dbReference type="EMBL" id="RCHU02000015">
    <property type="protein sequence ID" value="KAL3570845.1"/>
    <property type="molecule type" value="Genomic_DNA"/>
</dbReference>
<accession>A0ACC4AXC3</accession>
<sequence>MYGTSMYILCHKLKLLKGPLKELNRLHFSHISERVSRLESQLDQLQSAFQQDRDNSLLFEQDKLFRSKLSSLKFAENQFFRQKIKCKFLKDSDRGSKFFHALMGQNHRRNFIPAITCSNGRITNSLKEVGDVFVAYYQQLLGTSKSTIPLDSNIIQCGPCLPSHFQGSLLSPVSQDDIRQAVFSIANEKAPGPDGYSSFFFKEAWLIVGGDFYAAIQDFFHTGRLLKQVSHSIIALVPKFGNVSSPSDYRPISCCNVIYKVLSKILAGRLAQALQEIVSPMQNAFLGGRYMSDNINLVQELLRQYYRKRSSPRCLLKVDFKKAFDSVQWDFLESLLCHLGFPAHFVLLVMQCISSASYLVAVNGDIHGFFSGHNGVRQGWVPISSQMCSSGYHSPCLCRRCPSSFSWGPLISLLFSPATYTLWPDLGFAH</sequence>
<evidence type="ECO:0000313" key="1">
    <source>
        <dbReference type="EMBL" id="KAL3570845.1"/>
    </source>
</evidence>
<keyword evidence="2" id="KW-1185">Reference proteome</keyword>